<proteinExistence type="inferred from homology"/>
<evidence type="ECO:0000256" key="3">
    <source>
        <dbReference type="ARBA" id="ARBA00022737"/>
    </source>
</evidence>
<feature type="domain" description="SpoVT-AbrB" evidence="8">
    <location>
        <begin position="74"/>
        <end position="117"/>
    </location>
</feature>
<evidence type="ECO:0000256" key="6">
    <source>
        <dbReference type="ARBA" id="ARBA00023163"/>
    </source>
</evidence>
<dbReference type="SUPFAM" id="SSF89447">
    <property type="entry name" value="AbrB/MazE/MraZ-like"/>
    <property type="match status" value="1"/>
</dbReference>
<dbReference type="Proteomes" id="UP000664545">
    <property type="component" value="Unassembled WGS sequence"/>
</dbReference>
<dbReference type="AlphaFoldDB" id="A0A939IK56"/>
<feature type="domain" description="SpoVT-AbrB" evidence="8">
    <location>
        <begin position="3"/>
        <end position="45"/>
    </location>
</feature>
<comment type="subcellular location">
    <subcellularLocation>
        <location evidence="7">Cytoplasm</location>
        <location evidence="7">Nucleoid</location>
    </subcellularLocation>
</comment>
<dbReference type="GO" id="GO:0009295">
    <property type="term" value="C:nucleoid"/>
    <property type="evidence" value="ECO:0007669"/>
    <property type="project" value="UniProtKB-SubCell"/>
</dbReference>
<keyword evidence="10" id="KW-1185">Reference proteome</keyword>
<dbReference type="NCBIfam" id="TIGR00242">
    <property type="entry name" value="division/cell wall cluster transcriptional repressor MraZ"/>
    <property type="match status" value="1"/>
</dbReference>
<dbReference type="PROSITE" id="PS51740">
    <property type="entry name" value="SPOVT_ABRB"/>
    <property type="match status" value="2"/>
</dbReference>
<dbReference type="Gene3D" id="3.40.1550.20">
    <property type="entry name" value="Transcriptional regulator MraZ domain"/>
    <property type="match status" value="1"/>
</dbReference>
<comment type="similarity">
    <text evidence="7">Belongs to the MraZ family.</text>
</comment>
<reference evidence="9" key="1">
    <citation type="submission" date="2021-02" db="EMBL/GenBank/DDBJ databases">
        <title>Abyssanaerobacter marinus gen.nov., sp., nov, anaerobic bacterium isolated from the Onnuri vent field of Indian Ocean and suggestion of Mogibacteriaceae fam. nov., and proposal of reclassification of ambiguous this family's genus member.</title>
        <authorList>
            <person name="Kim Y.J."/>
            <person name="Yang J.-A."/>
        </authorList>
    </citation>
    <scope>NUCLEOTIDE SEQUENCE</scope>
    <source>
        <strain evidence="9">DSM 2634</strain>
    </source>
</reference>
<dbReference type="RefSeq" id="WP_206583091.1">
    <property type="nucleotide sequence ID" value="NZ_JAFJZZ010000007.1"/>
</dbReference>
<gene>
    <name evidence="7 9" type="primary">mraZ</name>
    <name evidence="9" type="ORF">JYB65_12890</name>
</gene>
<dbReference type="InterPro" id="IPR007159">
    <property type="entry name" value="SpoVT-AbrB_dom"/>
</dbReference>
<dbReference type="EMBL" id="JAFJZZ010000007">
    <property type="protein sequence ID" value="MBN7774254.1"/>
    <property type="molecule type" value="Genomic_DNA"/>
</dbReference>
<evidence type="ECO:0000256" key="2">
    <source>
        <dbReference type="ARBA" id="ARBA00022490"/>
    </source>
</evidence>
<protein>
    <recommendedName>
        <fullName evidence="1 7">Transcriptional regulator MraZ</fullName>
    </recommendedName>
</protein>
<dbReference type="GO" id="GO:0000976">
    <property type="term" value="F:transcription cis-regulatory region binding"/>
    <property type="evidence" value="ECO:0007669"/>
    <property type="project" value="TreeGrafter"/>
</dbReference>
<evidence type="ECO:0000256" key="5">
    <source>
        <dbReference type="ARBA" id="ARBA00023125"/>
    </source>
</evidence>
<dbReference type="GO" id="GO:0003700">
    <property type="term" value="F:DNA-binding transcription factor activity"/>
    <property type="evidence" value="ECO:0007669"/>
    <property type="project" value="UniProtKB-UniRule"/>
</dbReference>
<keyword evidence="6 7" id="KW-0804">Transcription</keyword>
<keyword evidence="2 7" id="KW-0963">Cytoplasm</keyword>
<dbReference type="CDD" id="cd16321">
    <property type="entry name" value="MraZ_C"/>
    <property type="match status" value="1"/>
</dbReference>
<name>A0A939IK56_CLOAM</name>
<dbReference type="PANTHER" id="PTHR34701">
    <property type="entry name" value="TRANSCRIPTIONAL REGULATOR MRAZ"/>
    <property type="match status" value="1"/>
</dbReference>
<sequence>MGKYQNSIDAKSRMIVPSKYRDELGCRCVLTRGIDTCLYIYPMQQWEKFMEKLSALPTTDPNARAFVRHFYANAIECDIDKQGRMVLPQDLREYAHIEKELVTVGLLDKIEIWGKEEWTAAESMTELTPKDFATKMAEYGI</sequence>
<evidence type="ECO:0000256" key="1">
    <source>
        <dbReference type="ARBA" id="ARBA00013860"/>
    </source>
</evidence>
<comment type="subunit">
    <text evidence="7">Forms oligomers.</text>
</comment>
<accession>A0A939IK56</accession>
<dbReference type="InterPro" id="IPR038619">
    <property type="entry name" value="MraZ_sf"/>
</dbReference>
<evidence type="ECO:0000256" key="4">
    <source>
        <dbReference type="ARBA" id="ARBA00023015"/>
    </source>
</evidence>
<dbReference type="InterPro" id="IPR035644">
    <property type="entry name" value="MraZ_C"/>
</dbReference>
<dbReference type="InterPro" id="IPR035642">
    <property type="entry name" value="MraZ_N"/>
</dbReference>
<keyword evidence="3" id="KW-0677">Repeat</keyword>
<keyword evidence="4 7" id="KW-0805">Transcription regulation</keyword>
<dbReference type="PANTHER" id="PTHR34701:SF1">
    <property type="entry name" value="TRANSCRIPTIONAL REGULATOR MRAZ"/>
    <property type="match status" value="1"/>
</dbReference>
<evidence type="ECO:0000259" key="8">
    <source>
        <dbReference type="PROSITE" id="PS51740"/>
    </source>
</evidence>
<dbReference type="InterPro" id="IPR020603">
    <property type="entry name" value="MraZ_dom"/>
</dbReference>
<dbReference type="GO" id="GO:2000143">
    <property type="term" value="P:negative regulation of DNA-templated transcription initiation"/>
    <property type="evidence" value="ECO:0007669"/>
    <property type="project" value="TreeGrafter"/>
</dbReference>
<dbReference type="Pfam" id="PF02381">
    <property type="entry name" value="MraZ"/>
    <property type="match status" value="2"/>
</dbReference>
<dbReference type="InterPro" id="IPR037914">
    <property type="entry name" value="SpoVT-AbrB_sf"/>
</dbReference>
<dbReference type="HAMAP" id="MF_01008">
    <property type="entry name" value="MraZ"/>
    <property type="match status" value="1"/>
</dbReference>
<evidence type="ECO:0000313" key="9">
    <source>
        <dbReference type="EMBL" id="MBN7774254.1"/>
    </source>
</evidence>
<dbReference type="GO" id="GO:0005737">
    <property type="term" value="C:cytoplasm"/>
    <property type="evidence" value="ECO:0007669"/>
    <property type="project" value="UniProtKB-UniRule"/>
</dbReference>
<evidence type="ECO:0000256" key="7">
    <source>
        <dbReference type="HAMAP-Rule" id="MF_01008"/>
    </source>
</evidence>
<dbReference type="CDD" id="cd16320">
    <property type="entry name" value="MraZ_N"/>
    <property type="match status" value="1"/>
</dbReference>
<evidence type="ECO:0000313" key="10">
    <source>
        <dbReference type="Proteomes" id="UP000664545"/>
    </source>
</evidence>
<dbReference type="InterPro" id="IPR003444">
    <property type="entry name" value="MraZ"/>
</dbReference>
<comment type="caution">
    <text evidence="9">The sequence shown here is derived from an EMBL/GenBank/DDBJ whole genome shotgun (WGS) entry which is preliminary data.</text>
</comment>
<keyword evidence="5 7" id="KW-0238">DNA-binding</keyword>
<organism evidence="9 10">
    <name type="scientific">Clostridium aminobutyricum</name>
    <dbReference type="NCBI Taxonomy" id="33953"/>
    <lineage>
        <taxon>Bacteria</taxon>
        <taxon>Bacillati</taxon>
        <taxon>Bacillota</taxon>
        <taxon>Clostridia</taxon>
        <taxon>Eubacteriales</taxon>
        <taxon>Clostridiaceae</taxon>
        <taxon>Clostridium</taxon>
    </lineage>
</organism>